<feature type="domain" description="C2H2-type" evidence="7">
    <location>
        <begin position="418"/>
        <end position="445"/>
    </location>
</feature>
<evidence type="ECO:0000259" key="7">
    <source>
        <dbReference type="PROSITE" id="PS50157"/>
    </source>
</evidence>
<feature type="compositionally biased region" description="Basic and acidic residues" evidence="6">
    <location>
        <begin position="123"/>
        <end position="137"/>
    </location>
</feature>
<keyword evidence="1" id="KW-0479">Metal-binding</keyword>
<reference evidence="9" key="1">
    <citation type="submission" date="2024-06" db="EMBL/GenBank/DDBJ databases">
        <title>Multi-omics analyses provide insights into the biosynthesis of the anticancer antibiotic pleurotin in Hohenbuehelia grisea.</title>
        <authorList>
            <person name="Weaver J.A."/>
            <person name="Alberti F."/>
        </authorList>
    </citation>
    <scope>NUCLEOTIDE SEQUENCE [LARGE SCALE GENOMIC DNA]</scope>
    <source>
        <strain evidence="9">T-177</strain>
    </source>
</reference>
<feature type="region of interest" description="Disordered" evidence="6">
    <location>
        <begin position="214"/>
        <end position="313"/>
    </location>
</feature>
<dbReference type="PANTHER" id="PTHR19818">
    <property type="entry name" value="ZINC FINGER PROTEIN ZIC AND GLI"/>
    <property type="match status" value="1"/>
</dbReference>
<dbReference type="PANTHER" id="PTHR19818:SF139">
    <property type="entry name" value="PAIR-RULE PROTEIN ODD-PAIRED"/>
    <property type="match status" value="1"/>
</dbReference>
<keyword evidence="9" id="KW-1185">Reference proteome</keyword>
<feature type="compositionally biased region" description="Polar residues" evidence="6">
    <location>
        <begin position="330"/>
        <end position="343"/>
    </location>
</feature>
<name>A0ABR3J2V4_9AGAR</name>
<dbReference type="SUPFAM" id="SSF57667">
    <property type="entry name" value="beta-beta-alpha zinc fingers"/>
    <property type="match status" value="1"/>
</dbReference>
<sequence length="504" mass="55843">MSPWARMPGYRYHPCKCPAFYSFSRILPELSGMARSTCFMTHSVAYALTWLSFSCDRSTDATQPLFSKFGFTSRSMLDIEYRHPEYDQSARRGIPIRSASAQAVSSRRSDALQSSFRGTTHGPSDEDGAKTREEVLERSLLTASKRSRFLPPPAPKERPICLPQPQPRPDSLHTSGPPPPLSVFSAETATYAWPQFQPSSSHTERKPYLLVQYKDAPSPGSETESDCISAKDSASMRSTPPPPPSNSSSSLSRKRRPSTDTPSPDLPISWLLDPLGNVHVSDSRSASRTSRSDTPESTGGSTCEDPQGAGYSRGNINFILNQATDTDDTMSTVVAGSSRSTPSGFDGDSPSPAAHPVAPALSENWEEYARQVRKSDGTVAYQCLWVKEGPESGPCHYTSKKQLVKRHVETTHLKYKRFICEICSKAFPQKTSLDIHRHGHTGDTPHACIYNCGKAFKDPARRHRHHIDTHGYVPKQFKRRYKGTIDPRSTSGYESIEPWHTTTA</sequence>
<dbReference type="PROSITE" id="PS00028">
    <property type="entry name" value="ZINC_FINGER_C2H2_1"/>
    <property type="match status" value="2"/>
</dbReference>
<evidence type="ECO:0000256" key="3">
    <source>
        <dbReference type="ARBA" id="ARBA00022771"/>
    </source>
</evidence>
<evidence type="ECO:0000256" key="5">
    <source>
        <dbReference type="PROSITE-ProRule" id="PRU00042"/>
    </source>
</evidence>
<dbReference type="InterPro" id="IPR050329">
    <property type="entry name" value="GLI_C2H2-zinc-finger"/>
</dbReference>
<dbReference type="PROSITE" id="PS50157">
    <property type="entry name" value="ZINC_FINGER_C2H2_2"/>
    <property type="match status" value="2"/>
</dbReference>
<evidence type="ECO:0000256" key="4">
    <source>
        <dbReference type="ARBA" id="ARBA00022833"/>
    </source>
</evidence>
<dbReference type="Gene3D" id="3.30.160.60">
    <property type="entry name" value="Classic Zinc Finger"/>
    <property type="match status" value="1"/>
</dbReference>
<dbReference type="InterPro" id="IPR036236">
    <property type="entry name" value="Znf_C2H2_sf"/>
</dbReference>
<protein>
    <recommendedName>
        <fullName evidence="7">C2H2-type domain-containing protein</fullName>
    </recommendedName>
</protein>
<feature type="region of interest" description="Disordered" evidence="6">
    <location>
        <begin position="483"/>
        <end position="504"/>
    </location>
</feature>
<feature type="region of interest" description="Disordered" evidence="6">
    <location>
        <begin position="99"/>
        <end position="183"/>
    </location>
</feature>
<proteinExistence type="predicted"/>
<dbReference type="EMBL" id="JASNQZ010000012">
    <property type="protein sequence ID" value="KAL0949969.1"/>
    <property type="molecule type" value="Genomic_DNA"/>
</dbReference>
<feature type="domain" description="C2H2-type" evidence="7">
    <location>
        <begin position="446"/>
        <end position="470"/>
    </location>
</feature>
<dbReference type="SMART" id="SM00355">
    <property type="entry name" value="ZnF_C2H2"/>
    <property type="match status" value="2"/>
</dbReference>
<keyword evidence="2" id="KW-0677">Repeat</keyword>
<feature type="compositionally biased region" description="Polar residues" evidence="6">
    <location>
        <begin position="111"/>
        <end position="122"/>
    </location>
</feature>
<accession>A0ABR3J2V4</accession>
<organism evidence="8 9">
    <name type="scientific">Hohenbuehelia grisea</name>
    <dbReference type="NCBI Taxonomy" id="104357"/>
    <lineage>
        <taxon>Eukaryota</taxon>
        <taxon>Fungi</taxon>
        <taxon>Dikarya</taxon>
        <taxon>Basidiomycota</taxon>
        <taxon>Agaricomycotina</taxon>
        <taxon>Agaricomycetes</taxon>
        <taxon>Agaricomycetidae</taxon>
        <taxon>Agaricales</taxon>
        <taxon>Pleurotineae</taxon>
        <taxon>Pleurotaceae</taxon>
        <taxon>Hohenbuehelia</taxon>
    </lineage>
</organism>
<evidence type="ECO:0000256" key="1">
    <source>
        <dbReference type="ARBA" id="ARBA00022723"/>
    </source>
</evidence>
<evidence type="ECO:0000313" key="8">
    <source>
        <dbReference type="EMBL" id="KAL0949969.1"/>
    </source>
</evidence>
<keyword evidence="3 5" id="KW-0863">Zinc-finger</keyword>
<dbReference type="InterPro" id="IPR013087">
    <property type="entry name" value="Znf_C2H2_type"/>
</dbReference>
<feature type="region of interest" description="Disordered" evidence="6">
    <location>
        <begin position="330"/>
        <end position="357"/>
    </location>
</feature>
<comment type="caution">
    <text evidence="8">The sequence shown here is derived from an EMBL/GenBank/DDBJ whole genome shotgun (WGS) entry which is preliminary data.</text>
</comment>
<evidence type="ECO:0000256" key="2">
    <source>
        <dbReference type="ARBA" id="ARBA00022737"/>
    </source>
</evidence>
<gene>
    <name evidence="8" type="ORF">HGRIS_009988</name>
</gene>
<keyword evidence="4" id="KW-0862">Zinc</keyword>
<dbReference type="Proteomes" id="UP001556367">
    <property type="component" value="Unassembled WGS sequence"/>
</dbReference>
<evidence type="ECO:0000313" key="9">
    <source>
        <dbReference type="Proteomes" id="UP001556367"/>
    </source>
</evidence>
<evidence type="ECO:0000256" key="6">
    <source>
        <dbReference type="SAM" id="MobiDB-lite"/>
    </source>
</evidence>